<keyword evidence="1" id="KW-0732">Signal</keyword>
<feature type="signal peptide" evidence="1">
    <location>
        <begin position="1"/>
        <end position="21"/>
    </location>
</feature>
<dbReference type="STRING" id="1419482.SAMN05444266_110204"/>
<reference evidence="3 4" key="1">
    <citation type="submission" date="2016-11" db="EMBL/GenBank/DDBJ databases">
        <authorList>
            <person name="Jaros S."/>
            <person name="Januszkiewicz K."/>
            <person name="Wedrychowicz H."/>
        </authorList>
    </citation>
    <scope>NUCLEOTIDE SEQUENCE [LARGE SCALE GENOMIC DNA]</scope>
    <source>
        <strain evidence="3 4">DSM 27406</strain>
    </source>
</reference>
<dbReference type="EMBL" id="FRBL01000010">
    <property type="protein sequence ID" value="SHM74534.1"/>
    <property type="molecule type" value="Genomic_DNA"/>
</dbReference>
<name>A0A1M7L903_9BACT</name>
<evidence type="ECO:0000313" key="4">
    <source>
        <dbReference type="Proteomes" id="UP000184420"/>
    </source>
</evidence>
<sequence>MKMKQSAIVLAALAVFTVSCGSQGTADNELTSTEKQEGWELLFDGKTMHGWHVYNMGNVPSAWSVKDGALVCTQGAAKDVGDLVTDKEYKNYELLFDWKISKEGNSGVFINVVERPDLPAAWATGPEYQILEASHHDNENPKKRSGGLFALFAPVNAAPLKAQEEWNQAKIRQVDGKFEFYLNGQLTAQQDLNSQQWKDTVAATHFKNYADFGKYTAGHIALQDWNKGVSFKNIKIKQL</sequence>
<dbReference type="Pfam" id="PF06439">
    <property type="entry name" value="3keto-disac_hyd"/>
    <property type="match status" value="1"/>
</dbReference>
<feature type="chain" id="PRO_5012455343" description="3-keto-alpha-glucoside-1,2-lyase/3-keto-2-hydroxy-glucal hydratase domain-containing protein" evidence="1">
    <location>
        <begin position="22"/>
        <end position="239"/>
    </location>
</feature>
<dbReference type="RefSeq" id="WP_245805734.1">
    <property type="nucleotide sequence ID" value="NZ_FRBL01000010.1"/>
</dbReference>
<feature type="domain" description="3-keto-alpha-glucoside-1,2-lyase/3-keto-2-hydroxy-glucal hydratase" evidence="2">
    <location>
        <begin position="38"/>
        <end position="237"/>
    </location>
</feature>
<evidence type="ECO:0000313" key="3">
    <source>
        <dbReference type="EMBL" id="SHM74534.1"/>
    </source>
</evidence>
<gene>
    <name evidence="3" type="ORF">SAMN05444266_110204</name>
</gene>
<dbReference type="Gene3D" id="2.60.120.560">
    <property type="entry name" value="Exo-inulinase, domain 1"/>
    <property type="match status" value="1"/>
</dbReference>
<keyword evidence="4" id="KW-1185">Reference proteome</keyword>
<accession>A0A1M7L903</accession>
<evidence type="ECO:0000256" key="1">
    <source>
        <dbReference type="SAM" id="SignalP"/>
    </source>
</evidence>
<dbReference type="Proteomes" id="UP000184420">
    <property type="component" value="Unassembled WGS sequence"/>
</dbReference>
<evidence type="ECO:0000259" key="2">
    <source>
        <dbReference type="Pfam" id="PF06439"/>
    </source>
</evidence>
<protein>
    <recommendedName>
        <fullName evidence="2">3-keto-alpha-glucoside-1,2-lyase/3-keto-2-hydroxy-glucal hydratase domain-containing protein</fullName>
    </recommendedName>
</protein>
<dbReference type="PROSITE" id="PS51257">
    <property type="entry name" value="PROKAR_LIPOPROTEIN"/>
    <property type="match status" value="1"/>
</dbReference>
<proteinExistence type="predicted"/>
<dbReference type="AlphaFoldDB" id="A0A1M7L903"/>
<organism evidence="3 4">
    <name type="scientific">Chitinophaga jiangningensis</name>
    <dbReference type="NCBI Taxonomy" id="1419482"/>
    <lineage>
        <taxon>Bacteria</taxon>
        <taxon>Pseudomonadati</taxon>
        <taxon>Bacteroidota</taxon>
        <taxon>Chitinophagia</taxon>
        <taxon>Chitinophagales</taxon>
        <taxon>Chitinophagaceae</taxon>
        <taxon>Chitinophaga</taxon>
    </lineage>
</organism>
<dbReference type="GO" id="GO:0016787">
    <property type="term" value="F:hydrolase activity"/>
    <property type="evidence" value="ECO:0007669"/>
    <property type="project" value="InterPro"/>
</dbReference>
<dbReference type="InterPro" id="IPR010496">
    <property type="entry name" value="AL/BT2_dom"/>
</dbReference>